<accession>A0ABU2WFX6</accession>
<reference evidence="9 10" key="1">
    <citation type="submission" date="2023-09" db="EMBL/GenBank/DDBJ databases">
        <authorList>
            <person name="Rey-Velasco X."/>
        </authorList>
    </citation>
    <scope>NUCLEOTIDE SEQUENCE [LARGE SCALE GENOMIC DNA]</scope>
    <source>
        <strain evidence="9 10">W345</strain>
    </source>
</reference>
<evidence type="ECO:0000256" key="7">
    <source>
        <dbReference type="HAMAP-Rule" id="MF_01183"/>
    </source>
</evidence>
<keyword evidence="3 7" id="KW-0574">Periplasm</keyword>
<dbReference type="Proteomes" id="UP001254608">
    <property type="component" value="Unassembled WGS sequence"/>
</dbReference>
<evidence type="ECO:0000256" key="2">
    <source>
        <dbReference type="ARBA" id="ARBA00022737"/>
    </source>
</evidence>
<comment type="caution">
    <text evidence="9">The sequence shown here is derived from an EMBL/GenBank/DDBJ whole genome shotgun (WGS) entry which is preliminary data.</text>
</comment>
<keyword evidence="4 7" id="KW-0697">Rotamase</keyword>
<dbReference type="HAMAP" id="MF_01183">
    <property type="entry name" value="Chaperone_SurA"/>
    <property type="match status" value="1"/>
</dbReference>
<sequence length="435" mass="48648" precursor="true">MKPKKLLLCLALVLIPALAPAAQPLDRIVAVVNDGVVLQSELDIAMNTAQEQIKSRDLAAPPIDILRQQVLERLIVTRIQTQRAREIGIRVDDRELNEVLTNIAKQNGMALAEFAQSIREQGGDYLAVREQVRDEVLIQRLRAREVESRINVSEQDIAFELANQKEDDKEVRLSHILVAVPDGASAEERDAARAKAEALRQRIIDGEDFAQVAIAQSDGQQALQGGDLDWRRLGDLPTLFSENVRKLSEGEISPVLEATSGFHILMLNGLRGGEPRRIITETKAAHILLTPNAIRDEETTRLQAREIHDRLQGGEDLADLARQYSDDPGSKNSGGELGWQPPGVFAPEFQIRIDQLQPGEISQPFRTQFGWHVAKVLDRRSRDVTEESQRARARQAIVNRRMAEEYDVWLRRLRDEAYVEYRLADGSVSATAPGG</sequence>
<dbReference type="Pfam" id="PF00639">
    <property type="entry name" value="Rotamase"/>
    <property type="match status" value="2"/>
</dbReference>
<name>A0ABU2WFX6_9GAMM</name>
<dbReference type="PROSITE" id="PS50198">
    <property type="entry name" value="PPIC_PPIASE_2"/>
    <property type="match status" value="2"/>
</dbReference>
<dbReference type="InterPro" id="IPR050280">
    <property type="entry name" value="OMP_Chaperone_SurA"/>
</dbReference>
<keyword evidence="2 7" id="KW-0677">Repeat</keyword>
<comment type="domain">
    <text evidence="7">The PPIase activity resides only in the second parvulin domain. The N-terminal region and the C-terminal tail are necessary and sufficient for the chaperone activity of SurA. The PPIase activity is dispensable for SurA to function as a chaperone. The N-terminal region and the C-terminal tail are also required for porin recognition.</text>
</comment>
<organism evidence="9 10">
    <name type="scientific">Banduia mediterranea</name>
    <dbReference type="NCBI Taxonomy" id="3075609"/>
    <lineage>
        <taxon>Bacteria</taxon>
        <taxon>Pseudomonadati</taxon>
        <taxon>Pseudomonadota</taxon>
        <taxon>Gammaproteobacteria</taxon>
        <taxon>Nevskiales</taxon>
        <taxon>Algiphilaceae</taxon>
        <taxon>Banduia</taxon>
    </lineage>
</organism>
<dbReference type="Gene3D" id="1.10.4030.10">
    <property type="entry name" value="Porin chaperone SurA, peptide-binding domain"/>
    <property type="match status" value="1"/>
</dbReference>
<protein>
    <recommendedName>
        <fullName evidence="7">Chaperone SurA</fullName>
    </recommendedName>
    <alternativeName>
        <fullName evidence="7">Peptidyl-prolyl cis-trans isomerase SurA</fullName>
        <shortName evidence="7">PPIase SurA</shortName>
        <ecNumber evidence="7">5.2.1.8</ecNumber>
    </alternativeName>
    <alternativeName>
        <fullName evidence="7">Rotamase SurA</fullName>
    </alternativeName>
</protein>
<dbReference type="InterPro" id="IPR027304">
    <property type="entry name" value="Trigger_fact/SurA_dom_sf"/>
</dbReference>
<gene>
    <name evidence="7" type="primary">surA</name>
    <name evidence="9" type="ORF">RM530_05270</name>
</gene>
<keyword evidence="6 7" id="KW-0413">Isomerase</keyword>
<dbReference type="InterPro" id="IPR023034">
    <property type="entry name" value="PPIase_SurA"/>
</dbReference>
<dbReference type="Gene3D" id="3.10.50.40">
    <property type="match status" value="2"/>
</dbReference>
<dbReference type="Pfam" id="PF09312">
    <property type="entry name" value="SurA_N"/>
    <property type="match status" value="1"/>
</dbReference>
<evidence type="ECO:0000259" key="8">
    <source>
        <dbReference type="PROSITE" id="PS50198"/>
    </source>
</evidence>
<keyword evidence="10" id="KW-1185">Reference proteome</keyword>
<comment type="subcellular location">
    <subcellularLocation>
        <location evidence="7">Periplasm</location>
    </subcellularLocation>
    <text evidence="7">Is capable of associating with the outer membrane.</text>
</comment>
<evidence type="ECO:0000256" key="6">
    <source>
        <dbReference type="ARBA" id="ARBA00023235"/>
    </source>
</evidence>
<evidence type="ECO:0000256" key="1">
    <source>
        <dbReference type="ARBA" id="ARBA00022729"/>
    </source>
</evidence>
<dbReference type="PANTHER" id="PTHR47637">
    <property type="entry name" value="CHAPERONE SURA"/>
    <property type="match status" value="1"/>
</dbReference>
<evidence type="ECO:0000313" key="10">
    <source>
        <dbReference type="Proteomes" id="UP001254608"/>
    </source>
</evidence>
<feature type="signal peptide" evidence="7">
    <location>
        <begin position="1"/>
        <end position="21"/>
    </location>
</feature>
<dbReference type="GO" id="GO:0003755">
    <property type="term" value="F:peptidyl-prolyl cis-trans isomerase activity"/>
    <property type="evidence" value="ECO:0007669"/>
    <property type="project" value="UniProtKB-EC"/>
</dbReference>
<feature type="domain" description="PpiC" evidence="8">
    <location>
        <begin position="168"/>
        <end position="269"/>
    </location>
</feature>
<dbReference type="SUPFAM" id="SSF54534">
    <property type="entry name" value="FKBP-like"/>
    <property type="match status" value="2"/>
</dbReference>
<comment type="function">
    <text evidence="7">Chaperone involved in the correct folding and assembly of outer membrane proteins. Recognizes specific patterns of aromatic residues and the orientation of their side chains, which are found more frequently in integral outer membrane proteins. May act in both early periplasmic and late outer membrane-associated steps of protein maturation.</text>
</comment>
<evidence type="ECO:0000256" key="4">
    <source>
        <dbReference type="ARBA" id="ARBA00023110"/>
    </source>
</evidence>
<evidence type="ECO:0000256" key="5">
    <source>
        <dbReference type="ARBA" id="ARBA00023186"/>
    </source>
</evidence>
<feature type="chain" id="PRO_5044913973" description="Chaperone SurA" evidence="7">
    <location>
        <begin position="22"/>
        <end position="435"/>
    </location>
</feature>
<dbReference type="InterPro" id="IPR000297">
    <property type="entry name" value="PPIase_PpiC"/>
</dbReference>
<dbReference type="SUPFAM" id="SSF109998">
    <property type="entry name" value="Triger factor/SurA peptide-binding domain-like"/>
    <property type="match status" value="1"/>
</dbReference>
<feature type="domain" description="PpiC" evidence="8">
    <location>
        <begin position="279"/>
        <end position="378"/>
    </location>
</feature>
<dbReference type="RefSeq" id="WP_311364166.1">
    <property type="nucleotide sequence ID" value="NZ_JAVRIC010000005.1"/>
</dbReference>
<evidence type="ECO:0000256" key="3">
    <source>
        <dbReference type="ARBA" id="ARBA00022764"/>
    </source>
</evidence>
<dbReference type="EMBL" id="JAVRIC010000005">
    <property type="protein sequence ID" value="MDT0496773.1"/>
    <property type="molecule type" value="Genomic_DNA"/>
</dbReference>
<keyword evidence="1 7" id="KW-0732">Signal</keyword>
<dbReference type="InterPro" id="IPR015391">
    <property type="entry name" value="SurA_N"/>
</dbReference>
<dbReference type="PANTHER" id="PTHR47637:SF1">
    <property type="entry name" value="CHAPERONE SURA"/>
    <property type="match status" value="1"/>
</dbReference>
<comment type="catalytic activity">
    <reaction evidence="7">
        <text>[protein]-peptidylproline (omega=180) = [protein]-peptidylproline (omega=0)</text>
        <dbReference type="Rhea" id="RHEA:16237"/>
        <dbReference type="Rhea" id="RHEA-COMP:10747"/>
        <dbReference type="Rhea" id="RHEA-COMP:10748"/>
        <dbReference type="ChEBI" id="CHEBI:83833"/>
        <dbReference type="ChEBI" id="CHEBI:83834"/>
        <dbReference type="EC" id="5.2.1.8"/>
    </reaction>
</comment>
<keyword evidence="5 7" id="KW-0143">Chaperone</keyword>
<dbReference type="InterPro" id="IPR046357">
    <property type="entry name" value="PPIase_dom_sf"/>
</dbReference>
<evidence type="ECO:0000313" key="9">
    <source>
        <dbReference type="EMBL" id="MDT0496773.1"/>
    </source>
</evidence>
<proteinExistence type="inferred from homology"/>
<dbReference type="EC" id="5.2.1.8" evidence="7"/>